<dbReference type="AlphaFoldDB" id="A0A9W4IU21"/>
<dbReference type="EMBL" id="CAJVPG010000111">
    <property type="protein sequence ID" value="CAG8345475.1"/>
    <property type="molecule type" value="Genomic_DNA"/>
</dbReference>
<feature type="compositionally biased region" description="Basic and acidic residues" evidence="1">
    <location>
        <begin position="36"/>
        <end position="45"/>
    </location>
</feature>
<comment type="caution">
    <text evidence="2">The sequence shown here is derived from an EMBL/GenBank/DDBJ whole genome shotgun (WGS) entry which is preliminary data.</text>
</comment>
<feature type="region of interest" description="Disordered" evidence="1">
    <location>
        <begin position="33"/>
        <end position="55"/>
    </location>
</feature>
<accession>A0A9W4IU21</accession>
<evidence type="ECO:0000256" key="1">
    <source>
        <dbReference type="SAM" id="MobiDB-lite"/>
    </source>
</evidence>
<gene>
    <name evidence="2" type="ORF">PSALAMII_LOCUS2984</name>
</gene>
<proteinExistence type="predicted"/>
<evidence type="ECO:0000313" key="2">
    <source>
        <dbReference type="EMBL" id="CAG8345475.1"/>
    </source>
</evidence>
<keyword evidence="3" id="KW-1185">Reference proteome</keyword>
<dbReference type="Proteomes" id="UP001152649">
    <property type="component" value="Unassembled WGS sequence"/>
</dbReference>
<sequence length="55" mass="6272">MDNIAVDPDFYSLTKDWEPEDFESETTSIASTIARGRLENGRRQDSGVVENVRPR</sequence>
<reference evidence="2" key="1">
    <citation type="submission" date="2021-07" db="EMBL/GenBank/DDBJ databases">
        <authorList>
            <person name="Branca A.L. A."/>
        </authorList>
    </citation>
    <scope>NUCLEOTIDE SEQUENCE</scope>
</reference>
<organism evidence="2 3">
    <name type="scientific">Penicillium salamii</name>
    <dbReference type="NCBI Taxonomy" id="1612424"/>
    <lineage>
        <taxon>Eukaryota</taxon>
        <taxon>Fungi</taxon>
        <taxon>Dikarya</taxon>
        <taxon>Ascomycota</taxon>
        <taxon>Pezizomycotina</taxon>
        <taxon>Eurotiomycetes</taxon>
        <taxon>Eurotiomycetidae</taxon>
        <taxon>Eurotiales</taxon>
        <taxon>Aspergillaceae</taxon>
        <taxon>Penicillium</taxon>
    </lineage>
</organism>
<name>A0A9W4IU21_9EURO</name>
<evidence type="ECO:0000313" key="3">
    <source>
        <dbReference type="Proteomes" id="UP001152649"/>
    </source>
</evidence>
<dbReference type="OrthoDB" id="4311059at2759"/>
<protein>
    <submittedName>
        <fullName evidence="2">Uncharacterized protein</fullName>
    </submittedName>
</protein>